<dbReference type="InterPro" id="IPR029063">
    <property type="entry name" value="SAM-dependent_MTases_sf"/>
</dbReference>
<dbReference type="GO" id="GO:0005783">
    <property type="term" value="C:endoplasmic reticulum"/>
    <property type="evidence" value="ECO:0007669"/>
    <property type="project" value="TreeGrafter"/>
</dbReference>
<keyword evidence="2 5" id="KW-0808">Transferase</keyword>
<dbReference type="EMBL" id="CAJNOO010001270">
    <property type="protein sequence ID" value="CAF1125665.1"/>
    <property type="molecule type" value="Genomic_DNA"/>
</dbReference>
<evidence type="ECO:0000313" key="9">
    <source>
        <dbReference type="EMBL" id="CAF1135970.1"/>
    </source>
</evidence>
<dbReference type="InterPro" id="IPR030384">
    <property type="entry name" value="MeTrfase_SMT"/>
</dbReference>
<keyword evidence="3 5" id="KW-0949">S-adenosyl-L-methionine</keyword>
<dbReference type="InterPro" id="IPR050447">
    <property type="entry name" value="Erg6_SMT_methyltransf"/>
</dbReference>
<comment type="similarity">
    <text evidence="4 5 6">Belongs to the class I-like SAM-binding methyltransferase superfamily. Erg6/SMT family.</text>
</comment>
<evidence type="ECO:0000256" key="1">
    <source>
        <dbReference type="ARBA" id="ARBA00022603"/>
    </source>
</evidence>
<organism evidence="9 10">
    <name type="scientific">Rotaria sordida</name>
    <dbReference type="NCBI Taxonomy" id="392033"/>
    <lineage>
        <taxon>Eukaryota</taxon>
        <taxon>Metazoa</taxon>
        <taxon>Spiralia</taxon>
        <taxon>Gnathifera</taxon>
        <taxon>Rotifera</taxon>
        <taxon>Eurotatoria</taxon>
        <taxon>Bdelloidea</taxon>
        <taxon>Philodinida</taxon>
        <taxon>Philodinidae</taxon>
        <taxon>Rotaria</taxon>
    </lineage>
</organism>
<evidence type="ECO:0000256" key="6">
    <source>
        <dbReference type="RuleBase" id="RU362025"/>
    </source>
</evidence>
<keyword evidence="1 5" id="KW-0489">Methyltransferase</keyword>
<accession>A0A814RNY7</accession>
<dbReference type="InterPro" id="IPR013216">
    <property type="entry name" value="Methyltransf_11"/>
</dbReference>
<name>A0A814RNY7_9BILA</name>
<dbReference type="InterPro" id="IPR013705">
    <property type="entry name" value="Sterol_MeTrfase_C"/>
</dbReference>
<evidence type="ECO:0000256" key="4">
    <source>
        <dbReference type="ARBA" id="ARBA00038188"/>
    </source>
</evidence>
<dbReference type="AlphaFoldDB" id="A0A814RNY7"/>
<dbReference type="SUPFAM" id="SSF53335">
    <property type="entry name" value="S-adenosyl-L-methionine-dependent methyltransferases"/>
    <property type="match status" value="1"/>
</dbReference>
<dbReference type="PROSITE" id="PS51685">
    <property type="entry name" value="SAM_MT_ERG6_SMT"/>
    <property type="match status" value="1"/>
</dbReference>
<dbReference type="OrthoDB" id="8300214at2759"/>
<gene>
    <name evidence="8" type="ORF">RFH988_LOCUS20591</name>
    <name evidence="9" type="ORF">SEV965_LOCUS17676</name>
</gene>
<feature type="domain" description="SAM-dependent methyltransferase Erg6/SMT-type" evidence="7">
    <location>
        <begin position="116"/>
        <end position="400"/>
    </location>
</feature>
<proteinExistence type="inferred from homology"/>
<dbReference type="GO" id="GO:0016126">
    <property type="term" value="P:sterol biosynthetic process"/>
    <property type="evidence" value="ECO:0007669"/>
    <property type="project" value="TreeGrafter"/>
</dbReference>
<dbReference type="CDD" id="cd02440">
    <property type="entry name" value="AdoMet_MTases"/>
    <property type="match status" value="1"/>
</dbReference>
<comment type="caution">
    <text evidence="9">The sequence shown here is derived from an EMBL/GenBank/DDBJ whole genome shotgun (WGS) entry which is preliminary data.</text>
</comment>
<evidence type="ECO:0000256" key="2">
    <source>
        <dbReference type="ARBA" id="ARBA00022679"/>
    </source>
</evidence>
<dbReference type="Proteomes" id="UP000663882">
    <property type="component" value="Unassembled WGS sequence"/>
</dbReference>
<dbReference type="Proteomes" id="UP000663889">
    <property type="component" value="Unassembled WGS sequence"/>
</dbReference>
<evidence type="ECO:0000313" key="8">
    <source>
        <dbReference type="EMBL" id="CAF1125665.1"/>
    </source>
</evidence>
<dbReference type="Pfam" id="PF08498">
    <property type="entry name" value="Sterol_MT_C"/>
    <property type="match status" value="1"/>
</dbReference>
<dbReference type="PANTHER" id="PTHR44068">
    <property type="entry name" value="ZGC:194242"/>
    <property type="match status" value="1"/>
</dbReference>
<dbReference type="EC" id="2.1.1.-" evidence="6"/>
<reference evidence="9" key="1">
    <citation type="submission" date="2021-02" db="EMBL/GenBank/DDBJ databases">
        <authorList>
            <person name="Nowell W R."/>
        </authorList>
    </citation>
    <scope>NUCLEOTIDE SEQUENCE</scope>
</reference>
<dbReference type="EMBL" id="CAJNOU010001020">
    <property type="protein sequence ID" value="CAF1135970.1"/>
    <property type="molecule type" value="Genomic_DNA"/>
</dbReference>
<protein>
    <recommendedName>
        <fullName evidence="6">Methyltransferase</fullName>
        <ecNumber evidence="6">2.1.1.-</ecNumber>
    </recommendedName>
</protein>
<evidence type="ECO:0000259" key="7">
    <source>
        <dbReference type="PROSITE" id="PS51685"/>
    </source>
</evidence>
<dbReference type="Gene3D" id="3.40.50.150">
    <property type="entry name" value="Vaccinia Virus protein VP39"/>
    <property type="match status" value="1"/>
</dbReference>
<evidence type="ECO:0000256" key="3">
    <source>
        <dbReference type="ARBA" id="ARBA00022691"/>
    </source>
</evidence>
<sequence>MSVSSNIFILLRNTSSSLTSTTTTIKLLSSSTTTTITAAITTTATEVITSSTSTSILLKQPIAIHLLNNSTKEKKSMIRRTNDNVKKEVSLYNSLFAGSTVADKRKAQYKNLVTSYYSLVTDFYEYGWGQSFHFANRFRGETLAESIQRHESYLALKMNLKPDDKVLDLGCGVGGPLRRIAYLTGAHVTGITISEYQIQRAKKIGVPANCQFIQGDFMKLPFEDNSFDHVYTIEAVCHAPDKAKCFAEVIRVLKPGGSLVGYDWCLTDKYDSQNRDHVETKRLIEEGDALPDLKSTHQLVADLKSVEFTVEESRIIPEGDIPWYQPLKGGDSFLTLNNFRTSFLGRLLTRNTIWLLEKTRIAAQGSLATLNILETARDGVVRGGESDIFTPYFFFLARKSS</sequence>
<dbReference type="GO" id="GO:0032259">
    <property type="term" value="P:methylation"/>
    <property type="evidence" value="ECO:0007669"/>
    <property type="project" value="UniProtKB-KW"/>
</dbReference>
<dbReference type="GO" id="GO:0003838">
    <property type="term" value="F:sterol 24-C-methyltransferase activity"/>
    <property type="evidence" value="ECO:0007669"/>
    <property type="project" value="TreeGrafter"/>
</dbReference>
<dbReference type="PANTHER" id="PTHR44068:SF1">
    <property type="entry name" value="HYPOTHETICAL LOC100005854"/>
    <property type="match status" value="1"/>
</dbReference>
<evidence type="ECO:0000313" key="10">
    <source>
        <dbReference type="Proteomes" id="UP000663889"/>
    </source>
</evidence>
<evidence type="ECO:0000256" key="5">
    <source>
        <dbReference type="PROSITE-ProRule" id="PRU01022"/>
    </source>
</evidence>
<dbReference type="Pfam" id="PF08241">
    <property type="entry name" value="Methyltransf_11"/>
    <property type="match status" value="1"/>
</dbReference>